<sequence>MKIGLIGLPLTGKTTFFNLLTSGKVATGNFSGKAEANVGVARVPDVRIDFLSNLYKPKKTTYAQIEFTDIAGLMVSEGDHKAASKFLNDVRNCDALVHVLRAFANPDVVHVVGEINPARDLEAVEMELLFSDMELIEKRMERIKTGKKITKENQVELNILEKCYSVLESGMSMRDVELSEEERISLRNYAFLTEKPRLAVVNLDEEQFKKKEYPHRQELQALCREKNIPLLEICALMELEISELEEEDKKLFMEDLGLEATGIELLARNVYEHLGLISFFTVGEDEVRAWTIDKGTNAKEAAGKIHSDIERGFIRAEIVKYKDIAELGAMSKVKEKGLFRLEGKEYIVEDGDIINFRFNV</sequence>
<dbReference type="CDD" id="cd04867">
    <property type="entry name" value="TGS_YchF_OLA1"/>
    <property type="match status" value="1"/>
</dbReference>
<evidence type="ECO:0000256" key="1">
    <source>
        <dbReference type="ARBA" id="ARBA00001946"/>
    </source>
</evidence>
<protein>
    <recommendedName>
        <fullName evidence="5">Ribosome-binding ATPase YchF</fullName>
    </recommendedName>
</protein>
<evidence type="ECO:0000256" key="4">
    <source>
        <dbReference type="ARBA" id="ARBA00022840"/>
    </source>
</evidence>
<keyword evidence="2" id="KW-0479">Metal-binding</keyword>
<dbReference type="PANTHER" id="PTHR23305">
    <property type="entry name" value="OBG GTPASE FAMILY"/>
    <property type="match status" value="1"/>
</dbReference>
<dbReference type="Pfam" id="PF06071">
    <property type="entry name" value="YchF-GTPase_C"/>
    <property type="match status" value="1"/>
</dbReference>
<dbReference type="NCBIfam" id="TIGR00092">
    <property type="entry name" value="redox-regulated ATPase YchF"/>
    <property type="match status" value="1"/>
</dbReference>
<dbReference type="GO" id="GO:0046872">
    <property type="term" value="F:metal ion binding"/>
    <property type="evidence" value="ECO:0007669"/>
    <property type="project" value="UniProtKB-KW"/>
</dbReference>
<feature type="domain" description="TGS" evidence="6">
    <location>
        <begin position="275"/>
        <end position="358"/>
    </location>
</feature>
<evidence type="ECO:0000313" key="8">
    <source>
        <dbReference type="Proteomes" id="UP000515847"/>
    </source>
</evidence>
<dbReference type="Pfam" id="PF01926">
    <property type="entry name" value="MMR_HSR1"/>
    <property type="match status" value="1"/>
</dbReference>
<comment type="similarity">
    <text evidence="5">Belongs to the TRAFAC class OBG-HflX-like GTPase superfamily. OBG GTPase family. YchF/OLA1 subfamily.</text>
</comment>
<accession>A0A7G6E1X6</accession>
<dbReference type="InterPro" id="IPR004396">
    <property type="entry name" value="ATPase_YchF/OLA1"/>
</dbReference>
<dbReference type="RefSeq" id="WP_034422336.1">
    <property type="nucleotide sequence ID" value="NZ_CP045798.1"/>
</dbReference>
<dbReference type="InterPro" id="IPR012676">
    <property type="entry name" value="TGS-like"/>
</dbReference>
<dbReference type="Gene3D" id="1.10.150.300">
    <property type="entry name" value="TGS-like domain"/>
    <property type="match status" value="1"/>
</dbReference>
<dbReference type="HAMAP" id="MF_00944">
    <property type="entry name" value="YchF_OLA1_ATPase"/>
    <property type="match status" value="1"/>
</dbReference>
<dbReference type="GO" id="GO:0043023">
    <property type="term" value="F:ribosomal large subunit binding"/>
    <property type="evidence" value="ECO:0007669"/>
    <property type="project" value="UniProtKB-UniRule"/>
</dbReference>
<dbReference type="SUPFAM" id="SSF81271">
    <property type="entry name" value="TGS-like"/>
    <property type="match status" value="1"/>
</dbReference>
<dbReference type="FunFam" id="3.10.20.30:FF:000001">
    <property type="entry name" value="Ribosome-binding ATPase YchF"/>
    <property type="match status" value="1"/>
</dbReference>
<dbReference type="InterPro" id="IPR013029">
    <property type="entry name" value="YchF_C"/>
</dbReference>
<comment type="function">
    <text evidence="5">ATPase that binds to both the 70S ribosome and the 50S ribosomal subunit in a nucleotide-independent manner.</text>
</comment>
<evidence type="ECO:0000259" key="6">
    <source>
        <dbReference type="PROSITE" id="PS51880"/>
    </source>
</evidence>
<dbReference type="InterPro" id="IPR004095">
    <property type="entry name" value="TGS"/>
</dbReference>
<gene>
    <name evidence="5 7" type="primary">ychF</name>
    <name evidence="7" type="ORF">BR63_06990</name>
</gene>
<name>A0A7G6E1X6_THEFR</name>
<dbReference type="EMBL" id="CP045798">
    <property type="protein sequence ID" value="QNB46080.1"/>
    <property type="molecule type" value="Genomic_DNA"/>
</dbReference>
<dbReference type="FunFam" id="1.10.150.300:FF:000001">
    <property type="entry name" value="Ribosome-binding ATPase YchF"/>
    <property type="match status" value="1"/>
</dbReference>
<dbReference type="Gene3D" id="3.10.20.30">
    <property type="match status" value="1"/>
</dbReference>
<dbReference type="InterPro" id="IPR023192">
    <property type="entry name" value="TGS-like_dom_sf"/>
</dbReference>
<dbReference type="InterPro" id="IPR027417">
    <property type="entry name" value="P-loop_NTPase"/>
</dbReference>
<evidence type="ECO:0000313" key="7">
    <source>
        <dbReference type="EMBL" id="QNB46080.1"/>
    </source>
</evidence>
<dbReference type="PANTHER" id="PTHR23305:SF18">
    <property type="entry name" value="OBG-TYPE G DOMAIN-CONTAINING PROTEIN"/>
    <property type="match status" value="1"/>
</dbReference>
<dbReference type="PRINTS" id="PR00326">
    <property type="entry name" value="GTP1OBG"/>
</dbReference>
<keyword evidence="3 5" id="KW-0547">Nucleotide-binding</keyword>
<dbReference type="GO" id="GO:0005524">
    <property type="term" value="F:ATP binding"/>
    <property type="evidence" value="ECO:0007669"/>
    <property type="project" value="UniProtKB-UniRule"/>
</dbReference>
<dbReference type="GO" id="GO:0005737">
    <property type="term" value="C:cytoplasm"/>
    <property type="evidence" value="ECO:0007669"/>
    <property type="project" value="TreeGrafter"/>
</dbReference>
<dbReference type="KEGG" id="tfr:BR63_06990"/>
<dbReference type="SUPFAM" id="SSF52540">
    <property type="entry name" value="P-loop containing nucleoside triphosphate hydrolases"/>
    <property type="match status" value="1"/>
</dbReference>
<dbReference type="InterPro" id="IPR006073">
    <property type="entry name" value="GTP-bd"/>
</dbReference>
<keyword evidence="4 5" id="KW-0067">ATP-binding</keyword>
<dbReference type="AlphaFoldDB" id="A0A7G6E1X6"/>
<dbReference type="InterPro" id="IPR012675">
    <property type="entry name" value="Beta-grasp_dom_sf"/>
</dbReference>
<dbReference type="Gene3D" id="3.40.50.300">
    <property type="entry name" value="P-loop containing nucleotide triphosphate hydrolases"/>
    <property type="match status" value="1"/>
</dbReference>
<dbReference type="GO" id="GO:0016887">
    <property type="term" value="F:ATP hydrolysis activity"/>
    <property type="evidence" value="ECO:0007669"/>
    <property type="project" value="UniProtKB-UniRule"/>
</dbReference>
<proteinExistence type="inferred from homology"/>
<dbReference type="PROSITE" id="PS51880">
    <property type="entry name" value="TGS"/>
    <property type="match status" value="1"/>
</dbReference>
<keyword evidence="8" id="KW-1185">Reference proteome</keyword>
<reference evidence="7 8" key="1">
    <citation type="journal article" date="2019" name="Front. Microbiol.">
        <title>Thermoanaerosceptrum fracticalcis gen. nov. sp. nov., a Novel Fumarate-Fermenting Microorganism From a Deep Fractured Carbonate Aquifer of the US Great Basin.</title>
        <authorList>
            <person name="Hamilton-Brehm S.D."/>
            <person name="Stewart L.E."/>
            <person name="Zavarin M."/>
            <person name="Caldwell M."/>
            <person name="Lawson P.A."/>
            <person name="Onstott T.C."/>
            <person name="Grzymski J."/>
            <person name="Neveux I."/>
            <person name="Lollar B.S."/>
            <person name="Russell C.E."/>
            <person name="Moser D.P."/>
        </authorList>
    </citation>
    <scope>NUCLEOTIDE SEQUENCE [LARGE SCALE GENOMIC DNA]</scope>
    <source>
        <strain evidence="7 8">DRI-13</strain>
    </source>
</reference>
<organism evidence="7 8">
    <name type="scientific">Thermanaerosceptrum fracticalcis</name>
    <dbReference type="NCBI Taxonomy" id="1712410"/>
    <lineage>
        <taxon>Bacteria</taxon>
        <taxon>Bacillati</taxon>
        <taxon>Bacillota</taxon>
        <taxon>Clostridia</taxon>
        <taxon>Eubacteriales</taxon>
        <taxon>Peptococcaceae</taxon>
        <taxon>Thermanaerosceptrum</taxon>
    </lineage>
</organism>
<comment type="cofactor">
    <cofactor evidence="1">
        <name>Mg(2+)</name>
        <dbReference type="ChEBI" id="CHEBI:18420"/>
    </cofactor>
</comment>
<dbReference type="OrthoDB" id="9807318at2"/>
<dbReference type="PIRSF" id="PIRSF006641">
    <property type="entry name" value="CHP00092"/>
    <property type="match status" value="1"/>
</dbReference>
<comment type="caution">
    <text evidence="5">Lacks conserved residue(s) required for the propagation of feature annotation.</text>
</comment>
<evidence type="ECO:0000256" key="5">
    <source>
        <dbReference type="HAMAP-Rule" id="MF_00944"/>
    </source>
</evidence>
<evidence type="ECO:0000256" key="2">
    <source>
        <dbReference type="ARBA" id="ARBA00022723"/>
    </source>
</evidence>
<dbReference type="Proteomes" id="UP000515847">
    <property type="component" value="Chromosome"/>
</dbReference>
<evidence type="ECO:0000256" key="3">
    <source>
        <dbReference type="ARBA" id="ARBA00022741"/>
    </source>
</evidence>
<dbReference type="GO" id="GO:0005525">
    <property type="term" value="F:GTP binding"/>
    <property type="evidence" value="ECO:0007669"/>
    <property type="project" value="InterPro"/>
</dbReference>